<reference evidence="1 2" key="1">
    <citation type="journal article" date="2017" name="Curr. Biol.">
        <title>The Evolution of Venom by Co-option of Single-Copy Genes.</title>
        <authorList>
            <person name="Martinson E.O."/>
            <person name="Mrinalini"/>
            <person name="Kelkar Y.D."/>
            <person name="Chang C.H."/>
            <person name="Werren J.H."/>
        </authorList>
    </citation>
    <scope>NUCLEOTIDE SEQUENCE [LARGE SCALE GENOMIC DNA]</scope>
    <source>
        <strain evidence="1 2">Alberta</strain>
        <tissue evidence="1">Whole body</tissue>
    </source>
</reference>
<keyword evidence="2" id="KW-1185">Reference proteome</keyword>
<evidence type="ECO:0000313" key="1">
    <source>
        <dbReference type="EMBL" id="OXU31860.1"/>
    </source>
</evidence>
<name>A0A232FMX0_9HYME</name>
<evidence type="ECO:0000313" key="2">
    <source>
        <dbReference type="Proteomes" id="UP000215335"/>
    </source>
</evidence>
<dbReference type="AlphaFoldDB" id="A0A232FMX0"/>
<dbReference type="EMBL" id="NNAY01000022">
    <property type="protein sequence ID" value="OXU31860.1"/>
    <property type="molecule type" value="Genomic_DNA"/>
</dbReference>
<organism evidence="1 2">
    <name type="scientific">Trichomalopsis sarcophagae</name>
    <dbReference type="NCBI Taxonomy" id="543379"/>
    <lineage>
        <taxon>Eukaryota</taxon>
        <taxon>Metazoa</taxon>
        <taxon>Ecdysozoa</taxon>
        <taxon>Arthropoda</taxon>
        <taxon>Hexapoda</taxon>
        <taxon>Insecta</taxon>
        <taxon>Pterygota</taxon>
        <taxon>Neoptera</taxon>
        <taxon>Endopterygota</taxon>
        <taxon>Hymenoptera</taxon>
        <taxon>Apocrita</taxon>
        <taxon>Proctotrupomorpha</taxon>
        <taxon>Chalcidoidea</taxon>
        <taxon>Pteromalidae</taxon>
        <taxon>Pteromalinae</taxon>
        <taxon>Trichomalopsis</taxon>
    </lineage>
</organism>
<accession>A0A232FMX0</accession>
<protein>
    <submittedName>
        <fullName evidence="1">Uncharacterized protein</fullName>
    </submittedName>
</protein>
<proteinExistence type="predicted"/>
<gene>
    <name evidence="1" type="ORF">TSAR_014088</name>
</gene>
<sequence>MNSNSQQEMLATAQALSDQGKYDEALVCVASMTCIMGEWMRGKIYFDKAEKMANGFLYKNYATEEMESAYLELLEVAYRHLLNASKLMANCTQAIKDQLNDSDIWGLIYKLDDKITVMHNRRQDKKNEDEVDSDYQDAEDDKSYYQHRAHSLAEEISYWNLNMETE</sequence>
<dbReference type="Proteomes" id="UP000215335">
    <property type="component" value="Unassembled WGS sequence"/>
</dbReference>
<comment type="caution">
    <text evidence="1">The sequence shown here is derived from an EMBL/GenBank/DDBJ whole genome shotgun (WGS) entry which is preliminary data.</text>
</comment>